<evidence type="ECO:0000256" key="2">
    <source>
        <dbReference type="ARBA" id="ARBA00008773"/>
    </source>
</evidence>
<evidence type="ECO:0000256" key="3">
    <source>
        <dbReference type="ARBA" id="ARBA00022801"/>
    </source>
</evidence>
<evidence type="ECO:0000256" key="4">
    <source>
        <dbReference type="SAM" id="MobiDB-lite"/>
    </source>
</evidence>
<comment type="subcellular location">
    <subcellularLocation>
        <location evidence="1">Cell envelope</location>
    </subcellularLocation>
</comment>
<dbReference type="AlphaFoldDB" id="A0A6A6U0S0"/>
<dbReference type="GO" id="GO:0009277">
    <property type="term" value="C:fungal-type cell wall"/>
    <property type="evidence" value="ECO:0007669"/>
    <property type="project" value="TreeGrafter"/>
</dbReference>
<evidence type="ECO:0000313" key="6">
    <source>
        <dbReference type="EMBL" id="KAF2665246.1"/>
    </source>
</evidence>
<dbReference type="Proteomes" id="UP000799302">
    <property type="component" value="Unassembled WGS sequence"/>
</dbReference>
<dbReference type="InterPro" id="IPR017853">
    <property type="entry name" value="GH"/>
</dbReference>
<dbReference type="GO" id="GO:0005576">
    <property type="term" value="C:extracellular region"/>
    <property type="evidence" value="ECO:0007669"/>
    <property type="project" value="TreeGrafter"/>
</dbReference>
<evidence type="ECO:0000256" key="1">
    <source>
        <dbReference type="ARBA" id="ARBA00004196"/>
    </source>
</evidence>
<sequence>MKTVYAFAAAALLQLAVAQPHGHANAHKKRDTQVVWETVQAGDAIVYVDEKGVPYKTEYGSSPTPAAAPVPAPAPAAVEAKATPAPAPVPAPAPEVPAAPAHPSPAVNVAPPPAAAPPTPEVDVNAGPVEVNQRYASSAAGISRANGYGISWTPFNGDEGVTTCKPQEQANDEFRKIAAQHFISIRVYGTTCNQIEVAMKAAQQAGVQLMLGIFELNNAAADTRELVRQVEASGVGWGIVHTITVGNEDVEKGSSAGDVINAVGAARSVLRPSGFQGAVVHVETQGAILAHPELCSEAAGDYIAANIHPFFSSGTPALMAGRFVAQQVGALRACSRAHGRKRRDHRVVVTETGWPTGGNPNGLALPGRLHQFAAIASIKMHMPNDVYLYSAFNNRWLKNNGGTFNAEHFWGILEG</sequence>
<dbReference type="GO" id="GO:0071555">
    <property type="term" value="P:cell wall organization"/>
    <property type="evidence" value="ECO:0007669"/>
    <property type="project" value="TreeGrafter"/>
</dbReference>
<name>A0A6A6U0S0_9PEZI</name>
<keyword evidence="5" id="KW-0732">Signal</keyword>
<organism evidence="6 7">
    <name type="scientific">Microthyrium microscopicum</name>
    <dbReference type="NCBI Taxonomy" id="703497"/>
    <lineage>
        <taxon>Eukaryota</taxon>
        <taxon>Fungi</taxon>
        <taxon>Dikarya</taxon>
        <taxon>Ascomycota</taxon>
        <taxon>Pezizomycotina</taxon>
        <taxon>Dothideomycetes</taxon>
        <taxon>Dothideomycetes incertae sedis</taxon>
        <taxon>Microthyriales</taxon>
        <taxon>Microthyriaceae</taxon>
        <taxon>Microthyrium</taxon>
    </lineage>
</organism>
<dbReference type="GO" id="GO:0009986">
    <property type="term" value="C:cell surface"/>
    <property type="evidence" value="ECO:0007669"/>
    <property type="project" value="TreeGrafter"/>
</dbReference>
<dbReference type="SUPFAM" id="SSF51445">
    <property type="entry name" value="(Trans)glycosidases"/>
    <property type="match status" value="1"/>
</dbReference>
<evidence type="ECO:0000256" key="5">
    <source>
        <dbReference type="SAM" id="SignalP"/>
    </source>
</evidence>
<feature type="chain" id="PRO_5025423837" evidence="5">
    <location>
        <begin position="19"/>
        <end position="415"/>
    </location>
</feature>
<dbReference type="GO" id="GO:0042973">
    <property type="term" value="F:glucan endo-1,3-beta-D-glucosidase activity"/>
    <property type="evidence" value="ECO:0007669"/>
    <property type="project" value="TreeGrafter"/>
</dbReference>
<evidence type="ECO:0000313" key="7">
    <source>
        <dbReference type="Proteomes" id="UP000799302"/>
    </source>
</evidence>
<keyword evidence="7" id="KW-1185">Reference proteome</keyword>
<feature type="signal peptide" evidence="5">
    <location>
        <begin position="1"/>
        <end position="18"/>
    </location>
</feature>
<comment type="similarity">
    <text evidence="2">Belongs to the glycosyl hydrolase 17 family.</text>
</comment>
<feature type="compositionally biased region" description="Pro residues" evidence="4">
    <location>
        <begin position="85"/>
        <end position="103"/>
    </location>
</feature>
<proteinExistence type="inferred from homology"/>
<accession>A0A6A6U0S0</accession>
<dbReference type="InterPro" id="IPR050732">
    <property type="entry name" value="Beta-glucan_modifiers"/>
</dbReference>
<feature type="region of interest" description="Disordered" evidence="4">
    <location>
        <begin position="79"/>
        <end position="103"/>
    </location>
</feature>
<dbReference type="PANTHER" id="PTHR16631:SF14">
    <property type="entry name" value="FAMILY 17 GLUCOSIDASE SCW10-RELATED"/>
    <property type="match status" value="1"/>
</dbReference>
<dbReference type="Gene3D" id="3.20.20.80">
    <property type="entry name" value="Glycosidases"/>
    <property type="match status" value="2"/>
</dbReference>
<dbReference type="PANTHER" id="PTHR16631">
    <property type="entry name" value="GLUCAN 1,3-BETA-GLUCOSIDASE"/>
    <property type="match status" value="1"/>
</dbReference>
<reference evidence="6" key="1">
    <citation type="journal article" date="2020" name="Stud. Mycol.">
        <title>101 Dothideomycetes genomes: a test case for predicting lifestyles and emergence of pathogens.</title>
        <authorList>
            <person name="Haridas S."/>
            <person name="Albert R."/>
            <person name="Binder M."/>
            <person name="Bloem J."/>
            <person name="Labutti K."/>
            <person name="Salamov A."/>
            <person name="Andreopoulos B."/>
            <person name="Baker S."/>
            <person name="Barry K."/>
            <person name="Bills G."/>
            <person name="Bluhm B."/>
            <person name="Cannon C."/>
            <person name="Castanera R."/>
            <person name="Culley D."/>
            <person name="Daum C."/>
            <person name="Ezra D."/>
            <person name="Gonzalez J."/>
            <person name="Henrissat B."/>
            <person name="Kuo A."/>
            <person name="Liang C."/>
            <person name="Lipzen A."/>
            <person name="Lutzoni F."/>
            <person name="Magnuson J."/>
            <person name="Mondo S."/>
            <person name="Nolan M."/>
            <person name="Ohm R."/>
            <person name="Pangilinan J."/>
            <person name="Park H.-J."/>
            <person name="Ramirez L."/>
            <person name="Alfaro M."/>
            <person name="Sun H."/>
            <person name="Tritt A."/>
            <person name="Yoshinaga Y."/>
            <person name="Zwiers L.-H."/>
            <person name="Turgeon B."/>
            <person name="Goodwin S."/>
            <person name="Spatafora J."/>
            <person name="Crous P."/>
            <person name="Grigoriev I."/>
        </authorList>
    </citation>
    <scope>NUCLEOTIDE SEQUENCE</scope>
    <source>
        <strain evidence="6">CBS 115976</strain>
    </source>
</reference>
<protein>
    <submittedName>
        <fullName evidence="6">Glycoside hydrolase</fullName>
    </submittedName>
</protein>
<dbReference type="EMBL" id="MU004241">
    <property type="protein sequence ID" value="KAF2665246.1"/>
    <property type="molecule type" value="Genomic_DNA"/>
</dbReference>
<keyword evidence="3 6" id="KW-0378">Hydrolase</keyword>
<gene>
    <name evidence="6" type="ORF">BT63DRAFT_88380</name>
</gene>
<dbReference type="OrthoDB" id="941679at2759"/>